<dbReference type="InterPro" id="IPR023214">
    <property type="entry name" value="HAD_sf"/>
</dbReference>
<dbReference type="Gene3D" id="3.40.50.1000">
    <property type="entry name" value="HAD superfamily/HAD-like"/>
    <property type="match status" value="1"/>
</dbReference>
<evidence type="ECO:0000313" key="2">
    <source>
        <dbReference type="Proteomes" id="UP000069935"/>
    </source>
</evidence>
<dbReference type="InterPro" id="IPR041492">
    <property type="entry name" value="HAD_2"/>
</dbReference>
<sequence>MTADIPPSARTPIRAILWDIDGTLMDSEPWHQRITVEICRGYGHELSDEDCRTMHGIAFREIYAALHARRPFPVDLKRWADEINAQYVANVDRVRPRDGAFALVEAFAARGLTQACVSNGGRMIVDANMRAMSIPHFRFSIAREDVANGKPHPEPYLLAATMLGLPPDACAVIEDSPTGARSAKAAGMLTIAWPQHPAVIFDAVDHLVEDPASLDWDALCG</sequence>
<dbReference type="NCBIfam" id="TIGR01509">
    <property type="entry name" value="HAD-SF-IA-v3"/>
    <property type="match status" value="1"/>
</dbReference>
<dbReference type="Pfam" id="PF13419">
    <property type="entry name" value="HAD_2"/>
    <property type="match status" value="1"/>
</dbReference>
<dbReference type="EMBL" id="CP012401">
    <property type="protein sequence ID" value="ALG70747.1"/>
    <property type="molecule type" value="Genomic_DNA"/>
</dbReference>
<dbReference type="Proteomes" id="UP000069935">
    <property type="component" value="Chromosome 1"/>
</dbReference>
<evidence type="ECO:0000313" key="1">
    <source>
        <dbReference type="EMBL" id="ALG70747.1"/>
    </source>
</evidence>
<accession>A0AAC9EX80</accession>
<organism evidence="1 2">
    <name type="scientific">Azospirillum thiophilum</name>
    <dbReference type="NCBI Taxonomy" id="528244"/>
    <lineage>
        <taxon>Bacteria</taxon>
        <taxon>Pseudomonadati</taxon>
        <taxon>Pseudomonadota</taxon>
        <taxon>Alphaproteobacteria</taxon>
        <taxon>Rhodospirillales</taxon>
        <taxon>Azospirillaceae</taxon>
        <taxon>Azospirillum</taxon>
    </lineage>
</organism>
<proteinExistence type="predicted"/>
<dbReference type="Gene3D" id="1.10.150.240">
    <property type="entry name" value="Putative phosphatase, domain 2"/>
    <property type="match status" value="1"/>
</dbReference>
<gene>
    <name evidence="1" type="ORF">AL072_07275</name>
</gene>
<dbReference type="SUPFAM" id="SSF56784">
    <property type="entry name" value="HAD-like"/>
    <property type="match status" value="1"/>
</dbReference>
<dbReference type="SFLD" id="SFLDG01129">
    <property type="entry name" value="C1.5:_HAD__Beta-PGM__Phosphata"/>
    <property type="match status" value="1"/>
</dbReference>
<dbReference type="SFLD" id="SFLDS00003">
    <property type="entry name" value="Haloacid_Dehalogenase"/>
    <property type="match status" value="1"/>
</dbReference>
<reference evidence="1 2" key="2">
    <citation type="journal article" date="2016" name="Genome Announc.">
        <title>Complete Genome Sequence of a Strain of Azospirillum thiophilum Isolated from a Sulfide Spring.</title>
        <authorList>
            <person name="Fomenkov A."/>
            <person name="Vincze T."/>
            <person name="Grabovich M."/>
            <person name="Anton B.P."/>
            <person name="Dubinina G."/>
            <person name="Orlova M."/>
            <person name="Belousova E."/>
            <person name="Roberts R.J."/>
        </authorList>
    </citation>
    <scope>NUCLEOTIDE SEQUENCE [LARGE SCALE GENOMIC DNA]</scope>
    <source>
        <strain evidence="1 2">BV-S</strain>
    </source>
</reference>
<dbReference type="KEGG" id="ati:AL072_07275"/>
<dbReference type="GO" id="GO:0050308">
    <property type="term" value="F:sugar-phosphatase activity"/>
    <property type="evidence" value="ECO:0007669"/>
    <property type="project" value="TreeGrafter"/>
</dbReference>
<dbReference type="CDD" id="cd07505">
    <property type="entry name" value="HAD_BPGM-like"/>
    <property type="match status" value="1"/>
</dbReference>
<dbReference type="PRINTS" id="PR00413">
    <property type="entry name" value="HADHALOGNASE"/>
</dbReference>
<dbReference type="InterPro" id="IPR006439">
    <property type="entry name" value="HAD-SF_hydro_IA"/>
</dbReference>
<protein>
    <submittedName>
        <fullName evidence="1">Haloacid dehalogenase</fullName>
    </submittedName>
</protein>
<reference evidence="2" key="1">
    <citation type="submission" date="2015-08" db="EMBL/GenBank/DDBJ databases">
        <title>Complete Genome Sequence of Azospirillum thiophilum BV-S.</title>
        <authorList>
            <person name="Fomenkov A."/>
            <person name="Vincze T."/>
            <person name="Grabovich M."/>
            <person name="Dubinina G."/>
            <person name="Orlova M."/>
            <person name="Belousova E."/>
            <person name="Roberts R.J."/>
        </authorList>
    </citation>
    <scope>NUCLEOTIDE SEQUENCE [LARGE SCALE GENOMIC DNA]</scope>
    <source>
        <strain evidence="2">BV-S</strain>
    </source>
</reference>
<keyword evidence="2" id="KW-1185">Reference proteome</keyword>
<dbReference type="RefSeq" id="WP_045580891.1">
    <property type="nucleotide sequence ID" value="NZ_CP012401.1"/>
</dbReference>
<dbReference type="AlphaFoldDB" id="A0AAC9EX80"/>
<dbReference type="InterPro" id="IPR023198">
    <property type="entry name" value="PGP-like_dom2"/>
</dbReference>
<name>A0AAC9EX80_9PROT</name>
<dbReference type="InterPro" id="IPR036412">
    <property type="entry name" value="HAD-like_sf"/>
</dbReference>
<dbReference type="PANTHER" id="PTHR43481:SF4">
    <property type="entry name" value="GLYCEROL-1-PHOSPHATE PHOSPHOHYDROLASE 1-RELATED"/>
    <property type="match status" value="1"/>
</dbReference>
<dbReference type="InterPro" id="IPR051806">
    <property type="entry name" value="HAD-like_SPP"/>
</dbReference>
<dbReference type="SFLD" id="SFLDG01135">
    <property type="entry name" value="C1.5.6:_HAD__Beta-PGM__Phospha"/>
    <property type="match status" value="1"/>
</dbReference>
<dbReference type="PANTHER" id="PTHR43481">
    <property type="entry name" value="FRUCTOSE-1-PHOSPHATE PHOSPHATASE"/>
    <property type="match status" value="1"/>
</dbReference>